<name>A0ACC3NBM5_9PEZI</name>
<reference evidence="1" key="1">
    <citation type="submission" date="2023-07" db="EMBL/GenBank/DDBJ databases">
        <title>Black Yeasts Isolated from many extreme environments.</title>
        <authorList>
            <person name="Coleine C."/>
            <person name="Stajich J.E."/>
            <person name="Selbmann L."/>
        </authorList>
    </citation>
    <scope>NUCLEOTIDE SEQUENCE</scope>
    <source>
        <strain evidence="1">CCFEE 5714</strain>
    </source>
</reference>
<evidence type="ECO:0000313" key="1">
    <source>
        <dbReference type="EMBL" id="KAK3713748.1"/>
    </source>
</evidence>
<keyword evidence="2" id="KW-1185">Reference proteome</keyword>
<accession>A0ACC3NBM5</accession>
<dbReference type="Proteomes" id="UP001281147">
    <property type="component" value="Unassembled WGS sequence"/>
</dbReference>
<organism evidence="1 2">
    <name type="scientific">Vermiconidia calcicola</name>
    <dbReference type="NCBI Taxonomy" id="1690605"/>
    <lineage>
        <taxon>Eukaryota</taxon>
        <taxon>Fungi</taxon>
        <taxon>Dikarya</taxon>
        <taxon>Ascomycota</taxon>
        <taxon>Pezizomycotina</taxon>
        <taxon>Dothideomycetes</taxon>
        <taxon>Dothideomycetidae</taxon>
        <taxon>Mycosphaerellales</taxon>
        <taxon>Extremaceae</taxon>
        <taxon>Vermiconidia</taxon>
    </lineage>
</organism>
<gene>
    <name evidence="1" type="ORF">LTR37_008234</name>
</gene>
<sequence length="257" mass="29329">MDELHNTGDSKITLFTTNSFERTLTMNRQETKVLFLFDNISRANHSCRPNAVWEWDPQREERGVGTLHALQDMRTGTQIKVDYCPSETDALRTTAVRRPILAANYAFHCDCPACGNAVDDQSRTRAAGLYGQLFTPALQIQGGETDEQSVIRRIGVAEDYIDVLKELKLWDLKLADAYGELADLHERAWDASQNTNHCQTCRDAGRFGIHLDKAVAAATEEWAIHLKCWGPKHPDLKQDVEKLQQRLQKQFQYPRDR</sequence>
<comment type="caution">
    <text evidence="1">The sequence shown here is derived from an EMBL/GenBank/DDBJ whole genome shotgun (WGS) entry which is preliminary data.</text>
</comment>
<protein>
    <submittedName>
        <fullName evidence="1">Uncharacterized protein</fullName>
    </submittedName>
</protein>
<proteinExistence type="predicted"/>
<evidence type="ECO:0000313" key="2">
    <source>
        <dbReference type="Proteomes" id="UP001281147"/>
    </source>
</evidence>
<dbReference type="EMBL" id="JAUTXU010000060">
    <property type="protein sequence ID" value="KAK3713748.1"/>
    <property type="molecule type" value="Genomic_DNA"/>
</dbReference>